<dbReference type="Pfam" id="PF03686">
    <property type="entry name" value="UPF0146"/>
    <property type="match status" value="1"/>
</dbReference>
<comment type="caution">
    <text evidence="3">The sequence shown here is derived from an EMBL/GenBank/DDBJ whole genome shotgun (WGS) entry which is preliminary data.</text>
</comment>
<proteinExistence type="inferred from homology"/>
<gene>
    <name evidence="3" type="ORF">ENW66_00495</name>
</gene>
<evidence type="ECO:0000256" key="1">
    <source>
        <dbReference type="ARBA" id="ARBA00006969"/>
    </source>
</evidence>
<evidence type="ECO:0000313" key="3">
    <source>
        <dbReference type="EMBL" id="HFW31422.1"/>
    </source>
</evidence>
<dbReference type="PIRSF" id="PIRSF016725">
    <property type="entry name" value="UCP016725"/>
    <property type="match status" value="1"/>
</dbReference>
<dbReference type="EMBL" id="DTLB01000001">
    <property type="protein sequence ID" value="HFW31422.1"/>
    <property type="molecule type" value="Genomic_DNA"/>
</dbReference>
<evidence type="ECO:0000256" key="2">
    <source>
        <dbReference type="HAMAP-Rule" id="MF_00341"/>
    </source>
</evidence>
<dbReference type="InterPro" id="IPR005353">
    <property type="entry name" value="UPF0146"/>
</dbReference>
<dbReference type="AlphaFoldDB" id="A0A7C3R7Z6"/>
<sequence length="128" mass="14473">MLQIAGYIAENYRGKVVEVGIGRFTAVAEFLAKMGFNVVVTDIIRRNVPEGCVFYLDDITNPNLQIYEGASLIYSLRPPPEIFSAILRVSRKVGADCIIKPLYGDCMHGKIVNYKGVQFYLIRREEHD</sequence>
<dbReference type="HAMAP" id="MF_00341">
    <property type="entry name" value="UPF0146"/>
    <property type="match status" value="1"/>
</dbReference>
<reference evidence="3" key="1">
    <citation type="journal article" date="2020" name="mSystems">
        <title>Genome- and Community-Level Interaction Insights into Carbon Utilization and Element Cycling Functions of Hydrothermarchaeota in Hydrothermal Sediment.</title>
        <authorList>
            <person name="Zhou Z."/>
            <person name="Liu Y."/>
            <person name="Xu W."/>
            <person name="Pan J."/>
            <person name="Luo Z.H."/>
            <person name="Li M."/>
        </authorList>
    </citation>
    <scope>NUCLEOTIDE SEQUENCE [LARGE SCALE GENOMIC DNA]</scope>
    <source>
        <strain evidence="3">SpSt-87</strain>
    </source>
</reference>
<comment type="similarity">
    <text evidence="1 2">Belongs to the UPF0146 family.</text>
</comment>
<dbReference type="InterPro" id="IPR029063">
    <property type="entry name" value="SAM-dependent_MTases_sf"/>
</dbReference>
<name>A0A7C3R7Z6_ARCFL</name>
<protein>
    <recommendedName>
        <fullName evidence="2">UPF0146 protein ENW66_00495</fullName>
    </recommendedName>
</protein>
<dbReference type="Gene3D" id="3.40.50.150">
    <property type="entry name" value="Vaccinia Virus protein VP39"/>
    <property type="match status" value="1"/>
</dbReference>
<accession>A0A7C3R7Z6</accession>
<organism evidence="3">
    <name type="scientific">Archaeoglobus fulgidus</name>
    <dbReference type="NCBI Taxonomy" id="2234"/>
    <lineage>
        <taxon>Archaea</taxon>
        <taxon>Methanobacteriati</taxon>
        <taxon>Methanobacteriota</taxon>
        <taxon>Archaeoglobi</taxon>
        <taxon>Archaeoglobales</taxon>
        <taxon>Archaeoglobaceae</taxon>
        <taxon>Archaeoglobus</taxon>
    </lineage>
</organism>